<dbReference type="GO" id="GO:0016874">
    <property type="term" value="F:ligase activity"/>
    <property type="evidence" value="ECO:0007669"/>
    <property type="project" value="UniProtKB-KW"/>
</dbReference>
<dbReference type="EMBL" id="LR586016">
    <property type="protein sequence ID" value="VIP04658.1"/>
    <property type="molecule type" value="Genomic_DNA"/>
</dbReference>
<dbReference type="Proteomes" id="UP000464378">
    <property type="component" value="Chromosome"/>
</dbReference>
<dbReference type="FunCoup" id="A0A6C2YSI4">
    <property type="interactions" value="18"/>
</dbReference>
<dbReference type="PANTHER" id="PTHR43845">
    <property type="entry name" value="BLR5969 PROTEIN"/>
    <property type="match status" value="1"/>
</dbReference>
<dbReference type="Gene3D" id="3.30.300.30">
    <property type="match status" value="1"/>
</dbReference>
<dbReference type="Pfam" id="PF00501">
    <property type="entry name" value="AMP-binding"/>
    <property type="match status" value="1"/>
</dbReference>
<evidence type="ECO:0000313" key="4">
    <source>
        <dbReference type="Proteomes" id="UP000464378"/>
    </source>
</evidence>
<dbReference type="Gene3D" id="3.40.50.12780">
    <property type="entry name" value="N-terminal domain of ligase-like"/>
    <property type="match status" value="1"/>
</dbReference>
<dbReference type="InParanoid" id="A0A6C2YSI4"/>
<dbReference type="InterPro" id="IPR045851">
    <property type="entry name" value="AMP-bd_C_sf"/>
</dbReference>
<reference evidence="3" key="1">
    <citation type="submission" date="2019-04" db="EMBL/GenBank/DDBJ databases">
        <authorList>
            <consortium name="Science for Life Laboratories"/>
        </authorList>
    </citation>
    <scope>NUCLEOTIDE SEQUENCE</scope>
    <source>
        <strain evidence="3">MBLW1</strain>
    </source>
</reference>
<feature type="domain" description="AMP-dependent ligase C-terminal" evidence="2">
    <location>
        <begin position="313"/>
        <end position="401"/>
    </location>
</feature>
<dbReference type="InterPro" id="IPR042099">
    <property type="entry name" value="ANL_N_sf"/>
</dbReference>
<protein>
    <recommendedName>
        <fullName evidence="5">AMP-dependent synthetase/ligase domain-containing protein</fullName>
    </recommendedName>
</protein>
<sequence length="416" mass="46140">MDNDATRWESLISAILPANRFYAAKLADWQPGQPIPFTTKAELIADQIAHPPYGSNHSAPRNQYTRLHQTSGTTSGKPLRWLDTPESWQWMLDCWTTIFSRCGVSAADRLFFPFSFGPFLGFWTAFEAATRAGWFCLPAGGMATTARLRYLLEHHATVICCTPTYALHLAEVAAKEGLPIRESAVRAIIVAGEPGGTIGATRQRIEQAWGARVFDHYGLTEVGPVAVESVAQPETLEVLSDAYIAEVINPQEDTPTPVGEVGELVLTNLGRLGSPLIRYRTGDLVRHQRTERGELRLAGGILGRTDDMIHIRGNNLYPGSLEAILRRFQEVAEYRVTLEQTGSLADLFIEIEPIPTIGDGSRLADRVQRMFRDELLFTPEIVCVPPGTLPRFEMKARRILHRSTPIDGVPRGDRIG</sequence>
<dbReference type="KEGG" id="tim:GMBLW1_45350"/>
<dbReference type="AlphaFoldDB" id="A0A6C2YSI4"/>
<dbReference type="SUPFAM" id="SSF56801">
    <property type="entry name" value="Acetyl-CoA synthetase-like"/>
    <property type="match status" value="1"/>
</dbReference>
<dbReference type="Pfam" id="PF14535">
    <property type="entry name" value="AMP-binding_C_2"/>
    <property type="match status" value="1"/>
</dbReference>
<keyword evidence="4" id="KW-1185">Reference proteome</keyword>
<dbReference type="InterPro" id="IPR000873">
    <property type="entry name" value="AMP-dep_synth/lig_dom"/>
</dbReference>
<feature type="domain" description="AMP-dependent synthetase/ligase" evidence="1">
    <location>
        <begin position="70"/>
        <end position="266"/>
    </location>
</feature>
<dbReference type="EMBL" id="LR593887">
    <property type="protein sequence ID" value="VTS06677.1"/>
    <property type="molecule type" value="Genomic_DNA"/>
</dbReference>
<gene>
    <name evidence="3" type="ORF">GMBLW1_45350</name>
</gene>
<evidence type="ECO:0000259" key="1">
    <source>
        <dbReference type="Pfam" id="PF00501"/>
    </source>
</evidence>
<evidence type="ECO:0000259" key="2">
    <source>
        <dbReference type="Pfam" id="PF14535"/>
    </source>
</evidence>
<keyword evidence="3" id="KW-0436">Ligase</keyword>
<accession>A0A6C2YSI4</accession>
<evidence type="ECO:0008006" key="5">
    <source>
        <dbReference type="Google" id="ProtNLM"/>
    </source>
</evidence>
<dbReference type="RefSeq" id="WP_162659711.1">
    <property type="nucleotide sequence ID" value="NZ_LR593887.1"/>
</dbReference>
<name>A0A6C2YSI4_9BACT</name>
<proteinExistence type="predicted"/>
<dbReference type="InterPro" id="IPR028154">
    <property type="entry name" value="AMP-dep_Lig_C"/>
</dbReference>
<evidence type="ECO:0000313" key="3">
    <source>
        <dbReference type="EMBL" id="VIP04658.1"/>
    </source>
</evidence>
<dbReference type="PANTHER" id="PTHR43845:SF1">
    <property type="entry name" value="BLR5969 PROTEIN"/>
    <property type="match status" value="1"/>
</dbReference>
<organism evidence="3">
    <name type="scientific">Tuwongella immobilis</name>
    <dbReference type="NCBI Taxonomy" id="692036"/>
    <lineage>
        <taxon>Bacteria</taxon>
        <taxon>Pseudomonadati</taxon>
        <taxon>Planctomycetota</taxon>
        <taxon>Planctomycetia</taxon>
        <taxon>Gemmatales</taxon>
        <taxon>Gemmataceae</taxon>
        <taxon>Tuwongella</taxon>
    </lineage>
</organism>